<dbReference type="Proteomes" id="UP000266673">
    <property type="component" value="Unassembled WGS sequence"/>
</dbReference>
<dbReference type="EMBL" id="QKWP01000791">
    <property type="protein sequence ID" value="RIB14842.1"/>
    <property type="molecule type" value="Genomic_DNA"/>
</dbReference>
<organism evidence="1 2">
    <name type="scientific">Gigaspora rosea</name>
    <dbReference type="NCBI Taxonomy" id="44941"/>
    <lineage>
        <taxon>Eukaryota</taxon>
        <taxon>Fungi</taxon>
        <taxon>Fungi incertae sedis</taxon>
        <taxon>Mucoromycota</taxon>
        <taxon>Glomeromycotina</taxon>
        <taxon>Glomeromycetes</taxon>
        <taxon>Diversisporales</taxon>
        <taxon>Gigasporaceae</taxon>
        <taxon>Gigaspora</taxon>
    </lineage>
</organism>
<dbReference type="OrthoDB" id="5340906at2759"/>
<keyword evidence="2" id="KW-1185">Reference proteome</keyword>
<accession>A0A397UYN1</accession>
<evidence type="ECO:0000313" key="1">
    <source>
        <dbReference type="EMBL" id="RIB14842.1"/>
    </source>
</evidence>
<gene>
    <name evidence="1" type="ORF">C2G38_1620653</name>
</gene>
<dbReference type="AlphaFoldDB" id="A0A397UYN1"/>
<evidence type="ECO:0000313" key="2">
    <source>
        <dbReference type="Proteomes" id="UP000266673"/>
    </source>
</evidence>
<protein>
    <submittedName>
        <fullName evidence="1">Uncharacterized protein</fullName>
    </submittedName>
</protein>
<name>A0A397UYN1_9GLOM</name>
<comment type="caution">
    <text evidence="1">The sequence shown here is derived from an EMBL/GenBank/DDBJ whole genome shotgun (WGS) entry which is preliminary data.</text>
</comment>
<reference evidence="1 2" key="1">
    <citation type="submission" date="2018-06" db="EMBL/GenBank/DDBJ databases">
        <title>Comparative genomics reveals the genomic features of Rhizophagus irregularis, R. cerebriforme, R. diaphanum and Gigaspora rosea, and their symbiotic lifestyle signature.</title>
        <authorList>
            <person name="Morin E."/>
            <person name="San Clemente H."/>
            <person name="Chen E.C.H."/>
            <person name="De La Providencia I."/>
            <person name="Hainaut M."/>
            <person name="Kuo A."/>
            <person name="Kohler A."/>
            <person name="Murat C."/>
            <person name="Tang N."/>
            <person name="Roy S."/>
            <person name="Loubradou J."/>
            <person name="Henrissat B."/>
            <person name="Grigoriev I.V."/>
            <person name="Corradi N."/>
            <person name="Roux C."/>
            <person name="Martin F.M."/>
        </authorList>
    </citation>
    <scope>NUCLEOTIDE SEQUENCE [LARGE SCALE GENOMIC DNA]</scope>
    <source>
        <strain evidence="1 2">DAOM 194757</strain>
    </source>
</reference>
<sequence length="116" mass="13763">MRQDCEGRNFDRTKYFNFDWIKNTIHSLLLEFESGTLQQDHLEAWYNIHVWSFIDKFFNELEGINVSIGELCSLASSKRKNKKRVIQRLVETTRKALGRRGELILKKGVMNMVLLR</sequence>
<proteinExistence type="predicted"/>